<evidence type="ECO:0000256" key="5">
    <source>
        <dbReference type="ARBA" id="ARBA00023251"/>
    </source>
</evidence>
<sequence length="261" mass="28034">MSTLAHTVSDTSTMLNRQLKHMLRYPSLTVMLVGMPVVFLLLFVYVFGGTIGDGLGGPTGGREAYLTYLTPGMLLMAIVAAVQGTAISVAMDMTEGIVDRFRTMKIARVSVLTGHVIASVLQSFLCMAVLLAVAVAIGFRPEATPLGWLGLVGVLALISFGLTWLTVGMGMSAKSVEEASNTPMILMLLPFLGSAFVPTESMPTVIQYFADYQPFTPFIEVVRALLFDNPVEGADLILTAAWSIGLALLGYTISKKKFNKR</sequence>
<keyword evidence="6" id="KW-1003">Cell membrane</keyword>
<dbReference type="PROSITE" id="PS51012">
    <property type="entry name" value="ABC_TM2"/>
    <property type="match status" value="1"/>
</dbReference>
<evidence type="ECO:0000256" key="2">
    <source>
        <dbReference type="ARBA" id="ARBA00022692"/>
    </source>
</evidence>
<feature type="transmembrane region" description="Helical" evidence="6">
    <location>
        <begin position="112"/>
        <end position="139"/>
    </location>
</feature>
<dbReference type="PANTHER" id="PTHR43229">
    <property type="entry name" value="NODULATION PROTEIN J"/>
    <property type="match status" value="1"/>
</dbReference>
<evidence type="ECO:0000313" key="8">
    <source>
        <dbReference type="EMBL" id="PRY56187.1"/>
    </source>
</evidence>
<dbReference type="Proteomes" id="UP000238176">
    <property type="component" value="Unassembled WGS sequence"/>
</dbReference>
<accession>A0A2T0UED7</accession>
<evidence type="ECO:0000256" key="4">
    <source>
        <dbReference type="ARBA" id="ARBA00023136"/>
    </source>
</evidence>
<keyword evidence="6" id="KW-0813">Transport</keyword>
<dbReference type="PIRSF" id="PIRSF006648">
    <property type="entry name" value="DrrB"/>
    <property type="match status" value="1"/>
</dbReference>
<dbReference type="PANTHER" id="PTHR43229:SF2">
    <property type="entry name" value="NODULATION PROTEIN J"/>
    <property type="match status" value="1"/>
</dbReference>
<dbReference type="AlphaFoldDB" id="A0A2T0UED7"/>
<feature type="domain" description="ABC transmembrane type-2" evidence="7">
    <location>
        <begin position="27"/>
        <end position="257"/>
    </location>
</feature>
<dbReference type="GO" id="GO:0043190">
    <property type="term" value="C:ATP-binding cassette (ABC) transporter complex"/>
    <property type="evidence" value="ECO:0007669"/>
    <property type="project" value="InterPro"/>
</dbReference>
<organism evidence="8 9">
    <name type="scientific">Glycomyces artemisiae</name>
    <dbReference type="NCBI Taxonomy" id="1076443"/>
    <lineage>
        <taxon>Bacteria</taxon>
        <taxon>Bacillati</taxon>
        <taxon>Actinomycetota</taxon>
        <taxon>Actinomycetes</taxon>
        <taxon>Glycomycetales</taxon>
        <taxon>Glycomycetaceae</taxon>
        <taxon>Glycomyces</taxon>
    </lineage>
</organism>
<feature type="transmembrane region" description="Helical" evidence="6">
    <location>
        <begin position="68"/>
        <end position="91"/>
    </location>
</feature>
<dbReference type="InterPro" id="IPR047817">
    <property type="entry name" value="ABC2_TM_bact-type"/>
</dbReference>
<keyword evidence="3 6" id="KW-1133">Transmembrane helix</keyword>
<dbReference type="InterPro" id="IPR000412">
    <property type="entry name" value="ABC_2_transport"/>
</dbReference>
<evidence type="ECO:0000256" key="1">
    <source>
        <dbReference type="ARBA" id="ARBA00004141"/>
    </source>
</evidence>
<comment type="caution">
    <text evidence="6">Lacks conserved residue(s) required for the propagation of feature annotation.</text>
</comment>
<proteinExistence type="inferred from homology"/>
<comment type="subcellular location">
    <subcellularLocation>
        <location evidence="6">Cell membrane</location>
        <topology evidence="6">Multi-pass membrane protein</topology>
    </subcellularLocation>
    <subcellularLocation>
        <location evidence="1">Membrane</location>
        <topology evidence="1">Multi-pass membrane protein</topology>
    </subcellularLocation>
</comment>
<comment type="similarity">
    <text evidence="6">Belongs to the ABC-2 integral membrane protein family.</text>
</comment>
<keyword evidence="9" id="KW-1185">Reference proteome</keyword>
<feature type="transmembrane region" description="Helical" evidence="6">
    <location>
        <begin position="145"/>
        <end position="167"/>
    </location>
</feature>
<keyword evidence="2 6" id="KW-0812">Transmembrane</keyword>
<feature type="transmembrane region" description="Helical" evidence="6">
    <location>
        <begin position="236"/>
        <end position="254"/>
    </location>
</feature>
<gene>
    <name evidence="8" type="ORF">B0I28_11069</name>
</gene>
<dbReference type="PRINTS" id="PR00164">
    <property type="entry name" value="ABC2TRNSPORT"/>
</dbReference>
<dbReference type="OrthoDB" id="670210at2"/>
<keyword evidence="4 6" id="KW-0472">Membrane</keyword>
<keyword evidence="5" id="KW-0046">Antibiotic resistance</keyword>
<name>A0A2T0UED7_9ACTN</name>
<evidence type="ECO:0000259" key="7">
    <source>
        <dbReference type="PROSITE" id="PS51012"/>
    </source>
</evidence>
<dbReference type="EMBL" id="PVTJ01000010">
    <property type="protein sequence ID" value="PRY56187.1"/>
    <property type="molecule type" value="Genomic_DNA"/>
</dbReference>
<dbReference type="GO" id="GO:0140359">
    <property type="term" value="F:ABC-type transporter activity"/>
    <property type="evidence" value="ECO:0007669"/>
    <property type="project" value="InterPro"/>
</dbReference>
<reference evidence="8 9" key="1">
    <citation type="submission" date="2018-03" db="EMBL/GenBank/DDBJ databases">
        <title>Genomic Encyclopedia of Type Strains, Phase III (KMG-III): the genomes of soil and plant-associated and newly described type strains.</title>
        <authorList>
            <person name="Whitman W."/>
        </authorList>
    </citation>
    <scope>NUCLEOTIDE SEQUENCE [LARGE SCALE GENOMIC DNA]</scope>
    <source>
        <strain evidence="8 9">CGMCC 4.7067</strain>
    </source>
</reference>
<evidence type="ECO:0000313" key="9">
    <source>
        <dbReference type="Proteomes" id="UP000238176"/>
    </source>
</evidence>
<dbReference type="InterPro" id="IPR013525">
    <property type="entry name" value="ABC2_TM"/>
</dbReference>
<protein>
    <recommendedName>
        <fullName evidence="6">Transport permease protein</fullName>
    </recommendedName>
</protein>
<comment type="caution">
    <text evidence="8">The sequence shown here is derived from an EMBL/GenBank/DDBJ whole genome shotgun (WGS) entry which is preliminary data.</text>
</comment>
<dbReference type="GO" id="GO:0046677">
    <property type="term" value="P:response to antibiotic"/>
    <property type="evidence" value="ECO:0007669"/>
    <property type="project" value="UniProtKB-KW"/>
</dbReference>
<dbReference type="InterPro" id="IPR051784">
    <property type="entry name" value="Nod_factor_ABC_transporter"/>
</dbReference>
<evidence type="ECO:0000256" key="6">
    <source>
        <dbReference type="RuleBase" id="RU361157"/>
    </source>
</evidence>
<evidence type="ECO:0000256" key="3">
    <source>
        <dbReference type="ARBA" id="ARBA00022989"/>
    </source>
</evidence>
<feature type="transmembrane region" description="Helical" evidence="6">
    <location>
        <begin position="25"/>
        <end position="48"/>
    </location>
</feature>
<dbReference type="RefSeq" id="WP_106366094.1">
    <property type="nucleotide sequence ID" value="NZ_PVTJ01000010.1"/>
</dbReference>
<dbReference type="Pfam" id="PF01061">
    <property type="entry name" value="ABC2_membrane"/>
    <property type="match status" value="1"/>
</dbReference>